<dbReference type="PANTHER" id="PTHR36195">
    <property type="entry name" value="DOMAIN PROTEIN, PUTATIVE (AFU_ORTHOLOGUE AFUA_5G01990)-RELATED-RELATED"/>
    <property type="match status" value="1"/>
</dbReference>
<proteinExistence type="predicted"/>
<reference evidence="2 3" key="1">
    <citation type="journal article" date="2016" name="Genome Biol. Evol.">
        <title>Divergent and convergent evolution of fungal pathogenicity.</title>
        <authorList>
            <person name="Shang Y."/>
            <person name="Xiao G."/>
            <person name="Zheng P."/>
            <person name="Cen K."/>
            <person name="Zhan S."/>
            <person name="Wang C."/>
        </authorList>
    </citation>
    <scope>NUCLEOTIDE SEQUENCE [LARGE SCALE GENOMIC DNA]</scope>
    <source>
        <strain evidence="2 3">RCEF 4871</strain>
    </source>
</reference>
<name>A0A167GTU4_METRR</name>
<dbReference type="STRING" id="1081105.A0A167GTU4"/>
<dbReference type="Proteomes" id="UP000243498">
    <property type="component" value="Unassembled WGS sequence"/>
</dbReference>
<dbReference type="PANTHER" id="PTHR36195:SF4">
    <property type="entry name" value="DOMAIN PROTEIN, PUTATIVE (AFU_ORTHOLOGUE AFUA_5G01990)-RELATED"/>
    <property type="match status" value="1"/>
</dbReference>
<protein>
    <submittedName>
        <fullName evidence="2">Blastomyces-phase-specific protein</fullName>
    </submittedName>
</protein>
<feature type="chain" id="PRO_5007887126" evidence="1">
    <location>
        <begin position="24"/>
        <end position="158"/>
    </location>
</feature>
<sequence length="158" mass="16882">MSTMFGQAKALTLAFALYQTASAVGKAVVQNKCDFPVNVWSVGSEVSPANTLQSDQSFSETFAWDPKTGGRALKITREVNGLFTGQPQTIFAYNLKDGAIWYDLSDVFGDPFAGLKLVVHSADHSCASIVWLQGTPPAGSQVKNCQAGDDVTLTLCAR</sequence>
<dbReference type="AlphaFoldDB" id="A0A167GTU4"/>
<dbReference type="OrthoDB" id="3682664at2759"/>
<comment type="caution">
    <text evidence="2">The sequence shown here is derived from an EMBL/GenBank/DDBJ whole genome shotgun (WGS) entry which is preliminary data.</text>
</comment>
<evidence type="ECO:0000256" key="1">
    <source>
        <dbReference type="SAM" id="SignalP"/>
    </source>
</evidence>
<feature type="signal peptide" evidence="1">
    <location>
        <begin position="1"/>
        <end position="23"/>
    </location>
</feature>
<keyword evidence="1" id="KW-0732">Signal</keyword>
<dbReference type="EMBL" id="AZHC01000006">
    <property type="protein sequence ID" value="OAA47085.1"/>
    <property type="molecule type" value="Genomic_DNA"/>
</dbReference>
<evidence type="ECO:0000313" key="3">
    <source>
        <dbReference type="Proteomes" id="UP000243498"/>
    </source>
</evidence>
<organism evidence="2 3">
    <name type="scientific">Metarhizium rileyi (strain RCEF 4871)</name>
    <name type="common">Nomuraea rileyi</name>
    <dbReference type="NCBI Taxonomy" id="1649241"/>
    <lineage>
        <taxon>Eukaryota</taxon>
        <taxon>Fungi</taxon>
        <taxon>Dikarya</taxon>
        <taxon>Ascomycota</taxon>
        <taxon>Pezizomycotina</taxon>
        <taxon>Sordariomycetes</taxon>
        <taxon>Hypocreomycetidae</taxon>
        <taxon>Hypocreales</taxon>
        <taxon>Clavicipitaceae</taxon>
        <taxon>Metarhizium</taxon>
    </lineage>
</organism>
<gene>
    <name evidence="2" type="ORF">NOR_02721</name>
</gene>
<dbReference type="Pfam" id="PF04681">
    <property type="entry name" value="Bys1"/>
    <property type="match status" value="1"/>
</dbReference>
<dbReference type="OMA" id="CASIVWL"/>
<keyword evidence="3" id="KW-1185">Reference proteome</keyword>
<evidence type="ECO:0000313" key="2">
    <source>
        <dbReference type="EMBL" id="OAA47085.1"/>
    </source>
</evidence>
<accession>A0A167GTU4</accession>
<dbReference type="InterPro" id="IPR006771">
    <property type="entry name" value="CetA-like"/>
</dbReference>